<dbReference type="InterPro" id="IPR007269">
    <property type="entry name" value="ICMT_MeTrfase"/>
</dbReference>
<evidence type="ECO:0000256" key="1">
    <source>
        <dbReference type="ARBA" id="ARBA00004141"/>
    </source>
</evidence>
<dbReference type="Pfam" id="PF04140">
    <property type="entry name" value="ICMT"/>
    <property type="match status" value="1"/>
</dbReference>
<feature type="transmembrane region" description="Helical" evidence="5">
    <location>
        <begin position="56"/>
        <end position="86"/>
    </location>
</feature>
<reference evidence="6 7" key="1">
    <citation type="submission" date="2021-01" db="EMBL/GenBank/DDBJ databases">
        <title>Actinoplanes sp. nov. LDG1-06 isolated from lichen.</title>
        <authorList>
            <person name="Saeng-In P."/>
            <person name="Phongsopitanun W."/>
            <person name="Kanchanasin P."/>
            <person name="Yuki M."/>
            <person name="Kudo T."/>
            <person name="Ohkuma M."/>
            <person name="Tanasupawat S."/>
        </authorList>
    </citation>
    <scope>NUCLEOTIDE SEQUENCE [LARGE SCALE GENOMIC DNA]</scope>
    <source>
        <strain evidence="6 7">LDG1-06</strain>
    </source>
</reference>
<organism evidence="6 7">
    <name type="scientific">Paractinoplanes ovalisporus</name>
    <dbReference type="NCBI Taxonomy" id="2810368"/>
    <lineage>
        <taxon>Bacteria</taxon>
        <taxon>Bacillati</taxon>
        <taxon>Actinomycetota</taxon>
        <taxon>Actinomycetes</taxon>
        <taxon>Micromonosporales</taxon>
        <taxon>Micromonosporaceae</taxon>
        <taxon>Paractinoplanes</taxon>
    </lineage>
</organism>
<dbReference type="PANTHER" id="PTHR43847:SF1">
    <property type="entry name" value="BLL3993 PROTEIN"/>
    <property type="match status" value="1"/>
</dbReference>
<evidence type="ECO:0000256" key="2">
    <source>
        <dbReference type="ARBA" id="ARBA00022692"/>
    </source>
</evidence>
<comment type="caution">
    <text evidence="6">The sequence shown here is derived from an EMBL/GenBank/DDBJ whole genome shotgun (WGS) entry which is preliminary data.</text>
</comment>
<keyword evidence="4 5" id="KW-0472">Membrane</keyword>
<evidence type="ECO:0000313" key="7">
    <source>
        <dbReference type="Proteomes" id="UP000632138"/>
    </source>
</evidence>
<name>A0ABS2A9W7_9ACTN</name>
<evidence type="ECO:0000256" key="5">
    <source>
        <dbReference type="SAM" id="Phobius"/>
    </source>
</evidence>
<dbReference type="Proteomes" id="UP000632138">
    <property type="component" value="Unassembled WGS sequence"/>
</dbReference>
<evidence type="ECO:0000256" key="4">
    <source>
        <dbReference type="ARBA" id="ARBA00023136"/>
    </source>
</evidence>
<evidence type="ECO:0000313" key="6">
    <source>
        <dbReference type="EMBL" id="MBM2616627.1"/>
    </source>
</evidence>
<keyword evidence="2 5" id="KW-0812">Transmembrane</keyword>
<dbReference type="InterPro" id="IPR052527">
    <property type="entry name" value="Metal_cation-efflux_comp"/>
</dbReference>
<gene>
    <name evidence="6" type="ORF">JIG36_13765</name>
</gene>
<comment type="subcellular location">
    <subcellularLocation>
        <location evidence="1">Membrane</location>
        <topology evidence="1">Multi-pass membrane protein</topology>
    </subcellularLocation>
</comment>
<sequence>MFWSGMTIGLLGLLLRWWSFATLGRFFTVVVRVGQDQPVVDRGPYRWLRHPSYTGLLLVFAGAGPAFGNWLGAAASVSLILLALIYRIRIEESALTAAVGDRYTAFAATRARLIPYVW</sequence>
<keyword evidence="7" id="KW-1185">Reference proteome</keyword>
<evidence type="ECO:0000256" key="3">
    <source>
        <dbReference type="ARBA" id="ARBA00022989"/>
    </source>
</evidence>
<dbReference type="RefSeq" id="WP_203376536.1">
    <property type="nucleotide sequence ID" value="NZ_JAENHP010000003.1"/>
</dbReference>
<accession>A0ABS2A9W7</accession>
<dbReference type="Gene3D" id="1.20.120.1630">
    <property type="match status" value="1"/>
</dbReference>
<dbReference type="EMBL" id="JAENHP010000003">
    <property type="protein sequence ID" value="MBM2616627.1"/>
    <property type="molecule type" value="Genomic_DNA"/>
</dbReference>
<dbReference type="PANTHER" id="PTHR43847">
    <property type="entry name" value="BLL3993 PROTEIN"/>
    <property type="match status" value="1"/>
</dbReference>
<proteinExistence type="predicted"/>
<keyword evidence="3 5" id="KW-1133">Transmembrane helix</keyword>
<protein>
    <submittedName>
        <fullName evidence="6">Isoprenylcysteine carboxylmethyltransferase family protein</fullName>
    </submittedName>
</protein>